<proteinExistence type="predicted"/>
<dbReference type="Proteomes" id="UP000016935">
    <property type="component" value="Unassembled WGS sequence"/>
</dbReference>
<evidence type="ECO:0000313" key="1">
    <source>
        <dbReference type="EMBL" id="EOA92146.1"/>
    </source>
</evidence>
<protein>
    <submittedName>
        <fullName evidence="1">Uncharacterized protein</fullName>
    </submittedName>
</protein>
<reference evidence="1 2" key="2">
    <citation type="journal article" date="2013" name="PLoS Genet.">
        <title>Comparative genome structure, secondary metabolite, and effector coding capacity across Cochliobolus pathogens.</title>
        <authorList>
            <person name="Condon B.J."/>
            <person name="Leng Y."/>
            <person name="Wu D."/>
            <person name="Bushley K.E."/>
            <person name="Ohm R.A."/>
            <person name="Otillar R."/>
            <person name="Martin J."/>
            <person name="Schackwitz W."/>
            <person name="Grimwood J."/>
            <person name="MohdZainudin N."/>
            <person name="Xue C."/>
            <person name="Wang R."/>
            <person name="Manning V.A."/>
            <person name="Dhillon B."/>
            <person name="Tu Z.J."/>
            <person name="Steffenson B.J."/>
            <person name="Salamov A."/>
            <person name="Sun H."/>
            <person name="Lowry S."/>
            <person name="LaButti K."/>
            <person name="Han J."/>
            <person name="Copeland A."/>
            <person name="Lindquist E."/>
            <person name="Barry K."/>
            <person name="Schmutz J."/>
            <person name="Baker S.E."/>
            <person name="Ciuffetti L.M."/>
            <person name="Grigoriev I.V."/>
            <person name="Zhong S."/>
            <person name="Turgeon B.G."/>
        </authorList>
    </citation>
    <scope>NUCLEOTIDE SEQUENCE [LARGE SCALE GENOMIC DNA]</scope>
    <source>
        <strain evidence="2">28A</strain>
    </source>
</reference>
<accession>R0J647</accession>
<dbReference type="GeneID" id="19403453"/>
<name>R0J647_EXST2</name>
<sequence length="185" mass="20318">MPPFALFAATGKTALSAARWRWRGPLNRDMGPWDPFNLLTLCTRPIQPRPDFGAQHQRPWAYVIARGKRRKKEAPPATTLPLDSTPDAVLIILTLRASSLGLLACEGIVPVSVLYVSLLSCPYSDAEYHVCPNNTRIRAPSFQLAVCAAGRNGDLDVSGLHGKAQEISRARHHAKSHPGPEIQPW</sequence>
<dbReference type="RefSeq" id="XP_008020245.1">
    <property type="nucleotide sequence ID" value="XM_008022054.1"/>
</dbReference>
<dbReference type="HOGENOM" id="CLU_1462188_0_0_1"/>
<gene>
    <name evidence="1" type="ORF">SETTUDRAFT_30617</name>
</gene>
<dbReference type="EMBL" id="KB908481">
    <property type="protein sequence ID" value="EOA92146.1"/>
    <property type="molecule type" value="Genomic_DNA"/>
</dbReference>
<evidence type="ECO:0000313" key="2">
    <source>
        <dbReference type="Proteomes" id="UP000016935"/>
    </source>
</evidence>
<reference evidence="1 2" key="1">
    <citation type="journal article" date="2012" name="PLoS Pathog.">
        <title>Diverse lifestyles and strategies of plant pathogenesis encoded in the genomes of eighteen Dothideomycetes fungi.</title>
        <authorList>
            <person name="Ohm R.A."/>
            <person name="Feau N."/>
            <person name="Henrissat B."/>
            <person name="Schoch C.L."/>
            <person name="Horwitz B.A."/>
            <person name="Barry K.W."/>
            <person name="Condon B.J."/>
            <person name="Copeland A.C."/>
            <person name="Dhillon B."/>
            <person name="Glaser F."/>
            <person name="Hesse C.N."/>
            <person name="Kosti I."/>
            <person name="LaButti K."/>
            <person name="Lindquist E.A."/>
            <person name="Lucas S."/>
            <person name="Salamov A.A."/>
            <person name="Bradshaw R.E."/>
            <person name="Ciuffetti L."/>
            <person name="Hamelin R.C."/>
            <person name="Kema G.H.J."/>
            <person name="Lawrence C."/>
            <person name="Scott J.A."/>
            <person name="Spatafora J.W."/>
            <person name="Turgeon B.G."/>
            <person name="de Wit P.J.G.M."/>
            <person name="Zhong S."/>
            <person name="Goodwin S.B."/>
            <person name="Grigoriev I.V."/>
        </authorList>
    </citation>
    <scope>NUCLEOTIDE SEQUENCE [LARGE SCALE GENOMIC DNA]</scope>
    <source>
        <strain evidence="2">28A</strain>
    </source>
</reference>
<keyword evidence="2" id="KW-1185">Reference proteome</keyword>
<organism evidence="1 2">
    <name type="scientific">Exserohilum turcicum (strain 28A)</name>
    <name type="common">Northern leaf blight fungus</name>
    <name type="synonym">Setosphaeria turcica</name>
    <dbReference type="NCBI Taxonomy" id="671987"/>
    <lineage>
        <taxon>Eukaryota</taxon>
        <taxon>Fungi</taxon>
        <taxon>Dikarya</taxon>
        <taxon>Ascomycota</taxon>
        <taxon>Pezizomycotina</taxon>
        <taxon>Dothideomycetes</taxon>
        <taxon>Pleosporomycetidae</taxon>
        <taxon>Pleosporales</taxon>
        <taxon>Pleosporineae</taxon>
        <taxon>Pleosporaceae</taxon>
        <taxon>Exserohilum</taxon>
    </lineage>
</organism>
<dbReference type="AlphaFoldDB" id="R0J647"/>